<keyword evidence="1 3" id="KW-0732">Signal</keyword>
<dbReference type="InterPro" id="IPR018466">
    <property type="entry name" value="Kre9/Knh1-like_N"/>
</dbReference>
<dbReference type="PANTHER" id="PTHR40633">
    <property type="entry name" value="MATRIX PROTEIN, PUTATIVE (AFU_ORTHOLOGUE AFUA_8G05410)-RELATED"/>
    <property type="match status" value="1"/>
</dbReference>
<comment type="caution">
    <text evidence="5">The sequence shown here is derived from an EMBL/GenBank/DDBJ whole genome shotgun (WGS) entry which is preliminary data.</text>
</comment>
<accession>A0AAD5YF17</accession>
<proteinExistence type="predicted"/>
<organism evidence="5 6">
    <name type="scientific">Meripilus lineatus</name>
    <dbReference type="NCBI Taxonomy" id="2056292"/>
    <lineage>
        <taxon>Eukaryota</taxon>
        <taxon>Fungi</taxon>
        <taxon>Dikarya</taxon>
        <taxon>Basidiomycota</taxon>
        <taxon>Agaricomycotina</taxon>
        <taxon>Agaricomycetes</taxon>
        <taxon>Polyporales</taxon>
        <taxon>Meripilaceae</taxon>
        <taxon>Meripilus</taxon>
    </lineage>
</organism>
<feature type="region of interest" description="Disordered" evidence="2">
    <location>
        <begin position="126"/>
        <end position="230"/>
    </location>
</feature>
<sequence>MPYISLLSIVLLFLAPVVCSDDGLVPTAPGPGESFNSGSDCVIQWVRDTTGTWRNVTIDLMSGSNTHMTLVTNVVSGLDGTDPQHTSLQWICPEVNPNSEIYFYQFTNGVDVMNSKWTTRFTIRSASGKSVPPENMKQSNGDPIPWGNGTLVLASEEDTPRDPGSDDCDGNDLATDSGDDDPDDDSSDDTNDSDEDDDDDEDDSSDETSAYSNQEGSEQSSGDNAIMIGSPPMPLVIREAPATGISLTNHPGIGQVASSSAKIHVGLNIIPSILVSLFILI</sequence>
<reference evidence="5" key="1">
    <citation type="submission" date="2022-07" db="EMBL/GenBank/DDBJ databases">
        <title>Genome Sequence of Physisporinus lineatus.</title>
        <authorList>
            <person name="Buettner E."/>
        </authorList>
    </citation>
    <scope>NUCLEOTIDE SEQUENCE</scope>
    <source>
        <strain evidence="5">VT162</strain>
    </source>
</reference>
<dbReference type="AlphaFoldDB" id="A0AAD5YF17"/>
<evidence type="ECO:0000313" key="5">
    <source>
        <dbReference type="EMBL" id="KAJ3478517.1"/>
    </source>
</evidence>
<evidence type="ECO:0000256" key="3">
    <source>
        <dbReference type="SAM" id="SignalP"/>
    </source>
</evidence>
<evidence type="ECO:0000259" key="4">
    <source>
        <dbReference type="Pfam" id="PF10342"/>
    </source>
</evidence>
<feature type="compositionally biased region" description="Acidic residues" evidence="2">
    <location>
        <begin position="177"/>
        <end position="206"/>
    </location>
</feature>
<feature type="compositionally biased region" description="Polar residues" evidence="2">
    <location>
        <begin position="210"/>
        <end position="223"/>
    </location>
</feature>
<evidence type="ECO:0000256" key="2">
    <source>
        <dbReference type="SAM" id="MobiDB-lite"/>
    </source>
</evidence>
<dbReference type="InterPro" id="IPR052982">
    <property type="entry name" value="SRP1/TIP1-like"/>
</dbReference>
<evidence type="ECO:0000313" key="6">
    <source>
        <dbReference type="Proteomes" id="UP001212997"/>
    </source>
</evidence>
<gene>
    <name evidence="5" type="ORF">NLI96_g9700</name>
</gene>
<name>A0AAD5YF17_9APHY</name>
<protein>
    <recommendedName>
        <fullName evidence="4">Yeast cell wall synthesis Kre9/Knh1-like N-terminal domain-containing protein</fullName>
    </recommendedName>
</protein>
<feature type="chain" id="PRO_5041908221" description="Yeast cell wall synthesis Kre9/Knh1-like N-terminal domain-containing protein" evidence="3">
    <location>
        <begin position="21"/>
        <end position="281"/>
    </location>
</feature>
<dbReference type="Pfam" id="PF10342">
    <property type="entry name" value="Kre9_KNH"/>
    <property type="match status" value="1"/>
</dbReference>
<dbReference type="EMBL" id="JANAWD010000505">
    <property type="protein sequence ID" value="KAJ3478517.1"/>
    <property type="molecule type" value="Genomic_DNA"/>
</dbReference>
<evidence type="ECO:0000256" key="1">
    <source>
        <dbReference type="ARBA" id="ARBA00022729"/>
    </source>
</evidence>
<dbReference type="PANTHER" id="PTHR40633:SF1">
    <property type="entry name" value="GPI ANCHORED SERINE-THREONINE RICH PROTEIN (AFU_ORTHOLOGUE AFUA_1G03630)"/>
    <property type="match status" value="1"/>
</dbReference>
<keyword evidence="6" id="KW-1185">Reference proteome</keyword>
<feature type="domain" description="Yeast cell wall synthesis Kre9/Knh1-like N-terminal" evidence="4">
    <location>
        <begin position="29"/>
        <end position="123"/>
    </location>
</feature>
<dbReference type="Proteomes" id="UP001212997">
    <property type="component" value="Unassembled WGS sequence"/>
</dbReference>
<feature type="signal peptide" evidence="3">
    <location>
        <begin position="1"/>
        <end position="20"/>
    </location>
</feature>